<dbReference type="PANTHER" id="PTHR12304:SF4">
    <property type="entry name" value="URIDINE NUCLEOSIDASE"/>
    <property type="match status" value="1"/>
</dbReference>
<dbReference type="InterPro" id="IPR001910">
    <property type="entry name" value="Inosine/uridine_hydrolase_dom"/>
</dbReference>
<name>A0ABS5EAC8_9PROT</name>
<sequence length="55" mass="5750">MAPLPRRIIIHTDPGQDDAVTILLALASPQLTVDAITTVAVNVAVEQTARNACAL</sequence>
<feature type="domain" description="Inosine/uridine-preferring nucleoside hydrolase" evidence="3">
    <location>
        <begin position="8"/>
        <end position="54"/>
    </location>
</feature>
<dbReference type="RefSeq" id="WP_211683594.1">
    <property type="nucleotide sequence ID" value="NZ_JAGRQH010000227.1"/>
</dbReference>
<proteinExistence type="predicted"/>
<dbReference type="EMBL" id="JAGRQH010000227">
    <property type="protein sequence ID" value="MBR0560864.1"/>
    <property type="molecule type" value="Genomic_DNA"/>
</dbReference>
<dbReference type="Gene3D" id="3.90.245.10">
    <property type="entry name" value="Ribonucleoside hydrolase-like"/>
    <property type="match status" value="1"/>
</dbReference>
<keyword evidence="5" id="KW-1185">Reference proteome</keyword>
<protein>
    <submittedName>
        <fullName evidence="4">Nucleoside hydrolase</fullName>
    </submittedName>
</protein>
<evidence type="ECO:0000256" key="1">
    <source>
        <dbReference type="ARBA" id="ARBA00022801"/>
    </source>
</evidence>
<dbReference type="PANTHER" id="PTHR12304">
    <property type="entry name" value="INOSINE-URIDINE PREFERRING NUCLEOSIDE HYDROLASE"/>
    <property type="match status" value="1"/>
</dbReference>
<dbReference type="Pfam" id="PF01156">
    <property type="entry name" value="IU_nuc_hydro"/>
    <property type="match status" value="1"/>
</dbReference>
<dbReference type="Proteomes" id="UP000677812">
    <property type="component" value="Unassembled WGS sequence"/>
</dbReference>
<evidence type="ECO:0000259" key="3">
    <source>
        <dbReference type="Pfam" id="PF01156"/>
    </source>
</evidence>
<evidence type="ECO:0000256" key="2">
    <source>
        <dbReference type="ARBA" id="ARBA00023295"/>
    </source>
</evidence>
<accession>A0ABS5EAC8</accession>
<dbReference type="SUPFAM" id="SSF53590">
    <property type="entry name" value="Nucleoside hydrolase"/>
    <property type="match status" value="1"/>
</dbReference>
<evidence type="ECO:0000313" key="5">
    <source>
        <dbReference type="Proteomes" id="UP000677812"/>
    </source>
</evidence>
<comment type="caution">
    <text evidence="4">The sequence shown here is derived from an EMBL/GenBank/DDBJ whole genome shotgun (WGS) entry which is preliminary data.</text>
</comment>
<reference evidence="4 5" key="1">
    <citation type="submission" date="2021-04" db="EMBL/GenBank/DDBJ databases">
        <title>The complete genome sequence of Neokomagataea sp. TBRC 2177.</title>
        <authorList>
            <person name="Charoenyingcharoen P."/>
            <person name="Yukphan P."/>
        </authorList>
    </citation>
    <scope>NUCLEOTIDE SEQUENCE [LARGE SCALE GENOMIC DNA]</scope>
    <source>
        <strain evidence="4 5">TBRC 2177</strain>
    </source>
</reference>
<dbReference type="InterPro" id="IPR023186">
    <property type="entry name" value="IUNH"/>
</dbReference>
<dbReference type="InterPro" id="IPR036452">
    <property type="entry name" value="Ribo_hydro-like"/>
</dbReference>
<keyword evidence="2" id="KW-0326">Glycosidase</keyword>
<dbReference type="GO" id="GO:0016787">
    <property type="term" value="F:hydrolase activity"/>
    <property type="evidence" value="ECO:0007669"/>
    <property type="project" value="UniProtKB-KW"/>
</dbReference>
<evidence type="ECO:0000313" key="4">
    <source>
        <dbReference type="EMBL" id="MBR0560864.1"/>
    </source>
</evidence>
<feature type="non-terminal residue" evidence="4">
    <location>
        <position position="55"/>
    </location>
</feature>
<organism evidence="4 5">
    <name type="scientific">Neokomagataea anthophila</name>
    <dbReference type="NCBI Taxonomy" id="2826925"/>
    <lineage>
        <taxon>Bacteria</taxon>
        <taxon>Pseudomonadati</taxon>
        <taxon>Pseudomonadota</taxon>
        <taxon>Alphaproteobacteria</taxon>
        <taxon>Acetobacterales</taxon>
        <taxon>Acetobacteraceae</taxon>
        <taxon>Neokomagataea</taxon>
    </lineage>
</organism>
<gene>
    <name evidence="4" type="ORF">KB213_12540</name>
</gene>
<keyword evidence="1 4" id="KW-0378">Hydrolase</keyword>